<dbReference type="OrthoDB" id="1272476at2"/>
<keyword evidence="1" id="KW-0812">Transmembrane</keyword>
<dbReference type="AlphaFoldDB" id="A0A1N6EPZ6"/>
<feature type="transmembrane region" description="Helical" evidence="1">
    <location>
        <begin position="191"/>
        <end position="209"/>
    </location>
</feature>
<protein>
    <submittedName>
        <fullName evidence="2">Uncharacterized protein</fullName>
    </submittedName>
</protein>
<keyword evidence="3" id="KW-1185">Reference proteome</keyword>
<dbReference type="STRING" id="1416779.SAMN05444409_0774"/>
<gene>
    <name evidence="2" type="ORF">SAMN05444409_0774</name>
</gene>
<accession>A0A1N6EPZ6</accession>
<evidence type="ECO:0000313" key="3">
    <source>
        <dbReference type="Proteomes" id="UP000185207"/>
    </source>
</evidence>
<evidence type="ECO:0000313" key="2">
    <source>
        <dbReference type="EMBL" id="SIN85078.1"/>
    </source>
</evidence>
<organism evidence="2 3">
    <name type="scientific">Epilithonimonas zeae</name>
    <dbReference type="NCBI Taxonomy" id="1416779"/>
    <lineage>
        <taxon>Bacteria</taxon>
        <taxon>Pseudomonadati</taxon>
        <taxon>Bacteroidota</taxon>
        <taxon>Flavobacteriia</taxon>
        <taxon>Flavobacteriales</taxon>
        <taxon>Weeksellaceae</taxon>
        <taxon>Chryseobacterium group</taxon>
        <taxon>Epilithonimonas</taxon>
    </lineage>
</organism>
<reference evidence="3" key="1">
    <citation type="submission" date="2016-11" db="EMBL/GenBank/DDBJ databases">
        <authorList>
            <person name="Varghese N."/>
            <person name="Submissions S."/>
        </authorList>
    </citation>
    <scope>NUCLEOTIDE SEQUENCE [LARGE SCALE GENOMIC DNA]</scope>
    <source>
        <strain evidence="3">DSM 27623</strain>
    </source>
</reference>
<keyword evidence="1" id="KW-1133">Transmembrane helix</keyword>
<feature type="transmembrane region" description="Helical" evidence="1">
    <location>
        <begin position="7"/>
        <end position="26"/>
    </location>
</feature>
<dbReference type="Proteomes" id="UP000185207">
    <property type="component" value="Unassembled WGS sequence"/>
</dbReference>
<keyword evidence="1" id="KW-0472">Membrane</keyword>
<dbReference type="EMBL" id="FSRK01000001">
    <property type="protein sequence ID" value="SIN85078.1"/>
    <property type="molecule type" value="Genomic_DNA"/>
</dbReference>
<proteinExistence type="predicted"/>
<sequence>MKHPKKIYYVPGSISAIIIPILFWYYGNQKYEEINIGGIDIGLPTKIDSSREWSYEYSFEPLRNWNYKKIIVKPNTARENSDLYVSELISLQKRNQKKTGIEFVLNDENSYDDLVSIMTDFNLSKQEMWTLDLNKTGHLFAIIDYKDPNKIERGYDMIYGNDNMYYSYKESDYYEGFQKFSYQASQLPKEAIYLIFGFLILLNISMLSIKESLQNH</sequence>
<name>A0A1N6EPZ6_9FLAO</name>
<dbReference type="RefSeq" id="WP_074233558.1">
    <property type="nucleotide sequence ID" value="NZ_FSRK01000001.1"/>
</dbReference>
<evidence type="ECO:0000256" key="1">
    <source>
        <dbReference type="SAM" id="Phobius"/>
    </source>
</evidence>